<dbReference type="GO" id="GO:0005506">
    <property type="term" value="F:iron ion binding"/>
    <property type="evidence" value="ECO:0007669"/>
    <property type="project" value="InterPro"/>
</dbReference>
<dbReference type="NCBIfam" id="NF045768">
    <property type="entry name" value="RubredRD"/>
    <property type="match status" value="1"/>
</dbReference>
<keyword evidence="3 6" id="KW-0479">Metal-binding</keyword>
<dbReference type="InterPro" id="IPR024922">
    <property type="entry name" value="Rubredoxin"/>
</dbReference>
<evidence type="ECO:0000313" key="9">
    <source>
        <dbReference type="EMBL" id="HGE78955.1"/>
    </source>
</evidence>
<dbReference type="PIRSF" id="PIRSF000071">
    <property type="entry name" value="Rubredoxin"/>
    <property type="match status" value="1"/>
</dbReference>
<dbReference type="PRINTS" id="PR00163">
    <property type="entry name" value="RUBREDOXIN"/>
</dbReference>
<dbReference type="GO" id="GO:0043448">
    <property type="term" value="P:alkane catabolic process"/>
    <property type="evidence" value="ECO:0007669"/>
    <property type="project" value="TreeGrafter"/>
</dbReference>
<protein>
    <recommendedName>
        <fullName evidence="6">Rubredoxin</fullName>
    </recommendedName>
</protein>
<dbReference type="InterPro" id="IPR018527">
    <property type="entry name" value="Rubredoxin_Fe_BS"/>
</dbReference>
<dbReference type="GO" id="GO:0009055">
    <property type="term" value="F:electron transfer activity"/>
    <property type="evidence" value="ECO:0007669"/>
    <property type="project" value="InterPro"/>
</dbReference>
<comment type="similarity">
    <text evidence="1 6">Belongs to the rubredoxin family.</text>
</comment>
<organism evidence="9">
    <name type="scientific">candidate division WOR-3 bacterium</name>
    <dbReference type="NCBI Taxonomy" id="2052148"/>
    <lineage>
        <taxon>Bacteria</taxon>
        <taxon>Bacteria division WOR-3</taxon>
    </lineage>
</organism>
<accession>A0A7V3VVD3</accession>
<feature type="binding site" evidence="7">
    <location>
        <position position="42"/>
    </location>
    <ligand>
        <name>Fe cation</name>
        <dbReference type="ChEBI" id="CHEBI:24875"/>
    </ligand>
</feature>
<dbReference type="Pfam" id="PF00301">
    <property type="entry name" value="Rubredoxin"/>
    <property type="match status" value="1"/>
</dbReference>
<dbReference type="InterPro" id="IPR050526">
    <property type="entry name" value="Rubredoxin_ET"/>
</dbReference>
<dbReference type="PANTHER" id="PTHR47627">
    <property type="entry name" value="RUBREDOXIN"/>
    <property type="match status" value="1"/>
</dbReference>
<evidence type="ECO:0000259" key="8">
    <source>
        <dbReference type="PROSITE" id="PS50903"/>
    </source>
</evidence>
<dbReference type="InterPro" id="IPR024935">
    <property type="entry name" value="Rubredoxin_dom"/>
</dbReference>
<feature type="binding site" evidence="7">
    <location>
        <position position="9"/>
    </location>
    <ligand>
        <name>Fe cation</name>
        <dbReference type="ChEBI" id="CHEBI:24875"/>
    </ligand>
</feature>
<dbReference type="CDD" id="cd00730">
    <property type="entry name" value="rubredoxin"/>
    <property type="match status" value="1"/>
</dbReference>
<gene>
    <name evidence="9" type="ORF">ENX68_08215</name>
</gene>
<evidence type="ECO:0000256" key="4">
    <source>
        <dbReference type="ARBA" id="ARBA00022982"/>
    </source>
</evidence>
<dbReference type="PROSITE" id="PS50903">
    <property type="entry name" value="RUBREDOXIN_LIKE"/>
    <property type="match status" value="1"/>
</dbReference>
<feature type="domain" description="Rubredoxin-like" evidence="8">
    <location>
        <begin position="1"/>
        <end position="52"/>
    </location>
</feature>
<evidence type="ECO:0000256" key="6">
    <source>
        <dbReference type="PIRNR" id="PIRNR000071"/>
    </source>
</evidence>
<evidence type="ECO:0000256" key="3">
    <source>
        <dbReference type="ARBA" id="ARBA00022723"/>
    </source>
</evidence>
<dbReference type="Gene3D" id="2.20.28.10">
    <property type="match status" value="1"/>
</dbReference>
<evidence type="ECO:0000256" key="2">
    <source>
        <dbReference type="ARBA" id="ARBA00022448"/>
    </source>
</evidence>
<keyword evidence="2 6" id="KW-0813">Transport</keyword>
<evidence type="ECO:0000256" key="7">
    <source>
        <dbReference type="PIRSR" id="PIRSR000071-1"/>
    </source>
</evidence>
<evidence type="ECO:0000256" key="1">
    <source>
        <dbReference type="ARBA" id="ARBA00005337"/>
    </source>
</evidence>
<keyword evidence="5 6" id="KW-0408">Iron</keyword>
<proteinExistence type="inferred from homology"/>
<dbReference type="SUPFAM" id="SSF57802">
    <property type="entry name" value="Rubredoxin-like"/>
    <property type="match status" value="1"/>
</dbReference>
<dbReference type="EMBL" id="DTOZ01000194">
    <property type="protein sequence ID" value="HGE78955.1"/>
    <property type="molecule type" value="Genomic_DNA"/>
</dbReference>
<evidence type="ECO:0000256" key="5">
    <source>
        <dbReference type="ARBA" id="ARBA00023004"/>
    </source>
</evidence>
<feature type="binding site" evidence="7">
    <location>
        <position position="39"/>
    </location>
    <ligand>
        <name>Fe cation</name>
        <dbReference type="ChEBI" id="CHEBI:24875"/>
    </ligand>
</feature>
<name>A0A7V3VVD3_UNCW3</name>
<comment type="caution">
    <text evidence="9">The sequence shown here is derived from an EMBL/GenBank/DDBJ whole genome shotgun (WGS) entry which is preliminary data.</text>
</comment>
<comment type="cofactor">
    <cofactor evidence="6 7">
        <name>Fe(3+)</name>
        <dbReference type="ChEBI" id="CHEBI:29034"/>
    </cofactor>
    <text evidence="6 7">Binds 1 Fe(3+) ion per subunit.</text>
</comment>
<dbReference type="AlphaFoldDB" id="A0A7V3VVD3"/>
<feature type="binding site" evidence="7">
    <location>
        <position position="6"/>
    </location>
    <ligand>
        <name>Fe cation</name>
        <dbReference type="ChEBI" id="CHEBI:24875"/>
    </ligand>
</feature>
<keyword evidence="4 6" id="KW-0249">Electron transport</keyword>
<dbReference type="PANTHER" id="PTHR47627:SF1">
    <property type="entry name" value="RUBREDOXIN-1-RELATED"/>
    <property type="match status" value="1"/>
</dbReference>
<reference evidence="9" key="1">
    <citation type="journal article" date="2020" name="mSystems">
        <title>Genome- and Community-Level Interaction Insights into Carbon Utilization and Element Cycling Functions of Hydrothermarchaeota in Hydrothermal Sediment.</title>
        <authorList>
            <person name="Zhou Z."/>
            <person name="Liu Y."/>
            <person name="Xu W."/>
            <person name="Pan J."/>
            <person name="Luo Z.H."/>
            <person name="Li M."/>
        </authorList>
    </citation>
    <scope>NUCLEOTIDE SEQUENCE [LARGE SCALE GENOMIC DNA]</scope>
    <source>
        <strain evidence="9">SpSt-961</strain>
    </source>
</reference>
<dbReference type="InterPro" id="IPR024934">
    <property type="entry name" value="Rubredoxin-like_dom"/>
</dbReference>
<sequence length="57" mass="6602">MGKWQCTICGYIYDPEYGDPDNGIEPGTLFEQLPDDWVCPECGAEKDQFEPYTEEDY</sequence>
<dbReference type="PROSITE" id="PS00202">
    <property type="entry name" value="RUBREDOXIN"/>
    <property type="match status" value="1"/>
</dbReference>
<dbReference type="FunFam" id="2.20.28.10:FF:000001">
    <property type="entry name" value="Rubredoxin"/>
    <property type="match status" value="1"/>
</dbReference>